<dbReference type="Pfam" id="PF05729">
    <property type="entry name" value="NACHT"/>
    <property type="match status" value="1"/>
</dbReference>
<dbReference type="SMART" id="SM01349">
    <property type="entry name" value="TOG"/>
    <property type="match status" value="1"/>
</dbReference>
<feature type="domain" description="NACHT" evidence="3">
    <location>
        <begin position="1"/>
        <end position="123"/>
    </location>
</feature>
<dbReference type="EMBL" id="CAJNOI010000082">
    <property type="protein sequence ID" value="CAF1023937.1"/>
    <property type="molecule type" value="Genomic_DNA"/>
</dbReference>
<protein>
    <recommendedName>
        <fullName evidence="3">NACHT domain-containing protein</fullName>
    </recommendedName>
</protein>
<dbReference type="PROSITE" id="PS50837">
    <property type="entry name" value="NACHT"/>
    <property type="match status" value="1"/>
</dbReference>
<feature type="repeat" description="HEAT" evidence="2">
    <location>
        <begin position="598"/>
        <end position="635"/>
    </location>
</feature>
<comment type="caution">
    <text evidence="5">The sequence shown here is derived from an EMBL/GenBank/DDBJ whole genome shotgun (WGS) entry which is preliminary data.</text>
</comment>
<dbReference type="InterPro" id="IPR021133">
    <property type="entry name" value="HEAT_type_2"/>
</dbReference>
<evidence type="ECO:0000313" key="5">
    <source>
        <dbReference type="EMBL" id="CAF1044202.1"/>
    </source>
</evidence>
<evidence type="ECO:0000313" key="4">
    <source>
        <dbReference type="EMBL" id="CAF1023937.1"/>
    </source>
</evidence>
<dbReference type="InterPro" id="IPR027417">
    <property type="entry name" value="P-loop_NTPase"/>
</dbReference>
<dbReference type="Gene3D" id="1.25.10.10">
    <property type="entry name" value="Leucine-rich Repeat Variant"/>
    <property type="match status" value="3"/>
</dbReference>
<dbReference type="EMBL" id="CAJNOM010000099">
    <property type="protein sequence ID" value="CAF1044202.1"/>
    <property type="molecule type" value="Genomic_DNA"/>
</dbReference>
<dbReference type="SUPFAM" id="SSF52540">
    <property type="entry name" value="P-loop containing nucleoside triphosphate hydrolases"/>
    <property type="match status" value="1"/>
</dbReference>
<dbReference type="PANTHER" id="PTHR46844">
    <property type="entry name" value="SLR5058 PROTEIN"/>
    <property type="match status" value="1"/>
</dbReference>
<dbReference type="SMART" id="SM00567">
    <property type="entry name" value="EZ_HEAT"/>
    <property type="match status" value="7"/>
</dbReference>
<proteinExistence type="predicted"/>
<keyword evidence="1" id="KW-0677">Repeat</keyword>
<evidence type="ECO:0000256" key="2">
    <source>
        <dbReference type="PROSITE-ProRule" id="PRU00103"/>
    </source>
</evidence>
<keyword evidence="6" id="KW-1185">Reference proteome</keyword>
<dbReference type="Proteomes" id="UP000663832">
    <property type="component" value="Unassembled WGS sequence"/>
</dbReference>
<dbReference type="SUPFAM" id="SSF48371">
    <property type="entry name" value="ARM repeat"/>
    <property type="match status" value="1"/>
</dbReference>
<dbReference type="PANTHER" id="PTHR46844:SF1">
    <property type="entry name" value="SLR5058 PROTEIN"/>
    <property type="match status" value="1"/>
</dbReference>
<reference evidence="5" key="1">
    <citation type="submission" date="2021-02" db="EMBL/GenBank/DDBJ databases">
        <authorList>
            <person name="Nowell W R."/>
        </authorList>
    </citation>
    <scope>NUCLEOTIDE SEQUENCE</scope>
</reference>
<dbReference type="Pfam" id="PF13646">
    <property type="entry name" value="HEAT_2"/>
    <property type="match status" value="3"/>
</dbReference>
<gene>
    <name evidence="4" type="ORF">BJG266_LOCUS17152</name>
    <name evidence="5" type="ORF">QVE165_LOCUS17244</name>
</gene>
<evidence type="ECO:0000256" key="1">
    <source>
        <dbReference type="ARBA" id="ARBA00022737"/>
    </source>
</evidence>
<sequence>MLVFGRAGIGKSTFCRYVAYQWATGIIWSEYELVILLPLRSLTANHYPPGITYSLIDIVEKEYFSCPSLSEKDKSFLQQQFNKSRILWLLDGYDEIVQNIPAHLQRLLEQLCKAPHHIITSRPYMNSLSYPMHMEITGFTDENIPNYINQFFGEVENGSHYSYTEHNGVLSFLKRNPRIWGIAHIPINLELICSVWSNTNWSTTKRMTMTTLYDNLIEWICRRYLEKQQGTPIEKINLMSKKCVYENCRNELAFLESLAFHAMENNTILLDPKLLEEAEKETNCYLDEHKNLLNIGILKSFTQSGVGTRIEVVRDHHFVHLSFQEYFAAGYLVDALRHNHNKKGIEFIKHQKYNQWFRLVFMFTSGLLHESRDNKSIDIFWNAAIGKPLDLVGIRHMDFVISCFDQADVNQTFACYDRLMHSIIRWIERAFRIKQDILRQALLRTFRLCTTILNQPPIQTTLLKLLKNEQTTNITEMLSFISNIQISNPMPALIDKVLLRLKHSDYHIRCSACEALRAMGTKAPTTEIIRGLLGAFKDENFYVRISAFDVLREMGEEPASSEVMNGLIGALKHDNSDVRSSACDALCAMGEKAATSEVISELLGALKDENSDVRSSACDALRAMGEKVATSEVISGLLGARKDEEFYFRSSACDALCAISEKAASTEVISELLSALKDANSDVRNSACKALRAMCKKAASIEVINGLLSALKDEDSYVICSACKALGAMGEKAALNEVISELLSVFKDGDYYVRRSVCDALRAMSENATSKATISTLLVALKEKDSDVKISACDVLRKMDQKAVSSEEISELLSALKDQNSDLRNSACDTLGAIGEKAATSEVICELLCALRDGDSYLRNSACYTLGAMAEKLATSEVISQVMTILVDVWEMSRINTRDESQGFLSLLSAIAVFCDKKDVVVDAAGPFKRCFETNLISAQRLLKVYMDTADPRWLPAVVGAFLVTQNAVTVVGNTLLVYEEQVVVEIPFTQHNLVDKLHKVFDKQSLKIDYKVRRCCSLL</sequence>
<dbReference type="InterPro" id="IPR004155">
    <property type="entry name" value="PBS_lyase_HEAT"/>
</dbReference>
<dbReference type="InterPro" id="IPR007111">
    <property type="entry name" value="NACHT_NTPase"/>
</dbReference>
<evidence type="ECO:0000259" key="3">
    <source>
        <dbReference type="PROSITE" id="PS50837"/>
    </source>
</evidence>
<accession>A0A814JZD9</accession>
<dbReference type="PROSITE" id="PS50077">
    <property type="entry name" value="HEAT_REPEAT"/>
    <property type="match status" value="1"/>
</dbReference>
<name>A0A814JZD9_9BILA</name>
<dbReference type="OrthoDB" id="427509at2759"/>
<dbReference type="InterPro" id="IPR034085">
    <property type="entry name" value="TOG"/>
</dbReference>
<dbReference type="Proteomes" id="UP000663877">
    <property type="component" value="Unassembled WGS sequence"/>
</dbReference>
<dbReference type="Gene3D" id="3.40.50.300">
    <property type="entry name" value="P-loop containing nucleotide triphosphate hydrolases"/>
    <property type="match status" value="1"/>
</dbReference>
<dbReference type="InterPro" id="IPR011989">
    <property type="entry name" value="ARM-like"/>
</dbReference>
<dbReference type="InterPro" id="IPR016024">
    <property type="entry name" value="ARM-type_fold"/>
</dbReference>
<organism evidence="5 6">
    <name type="scientific">Adineta steineri</name>
    <dbReference type="NCBI Taxonomy" id="433720"/>
    <lineage>
        <taxon>Eukaryota</taxon>
        <taxon>Metazoa</taxon>
        <taxon>Spiralia</taxon>
        <taxon>Gnathifera</taxon>
        <taxon>Rotifera</taxon>
        <taxon>Eurotatoria</taxon>
        <taxon>Bdelloidea</taxon>
        <taxon>Adinetida</taxon>
        <taxon>Adinetidae</taxon>
        <taxon>Adineta</taxon>
    </lineage>
</organism>
<dbReference type="AlphaFoldDB" id="A0A814JZD9"/>
<evidence type="ECO:0000313" key="6">
    <source>
        <dbReference type="Proteomes" id="UP000663832"/>
    </source>
</evidence>